<reference evidence="1" key="1">
    <citation type="submission" date="2021-11" db="EMBL/GenBank/DDBJ databases">
        <title>Fusarium solani-melongenae Genome sequencing and assembly.</title>
        <authorList>
            <person name="Xie S."/>
            <person name="Huang L."/>
            <person name="Zhang X."/>
        </authorList>
    </citation>
    <scope>NUCLEOTIDE SEQUENCE</scope>
    <source>
        <strain evidence="1">CRI 24-3</strain>
    </source>
</reference>
<evidence type="ECO:0000313" key="2">
    <source>
        <dbReference type="Proteomes" id="UP000830768"/>
    </source>
</evidence>
<organism evidence="1 2">
    <name type="scientific">Fusarium solani subsp. cucurbitae</name>
    <name type="common">Neocosmosporum cucurbitae</name>
    <dbReference type="NCBI Taxonomy" id="2747967"/>
    <lineage>
        <taxon>Eukaryota</taxon>
        <taxon>Fungi</taxon>
        <taxon>Dikarya</taxon>
        <taxon>Ascomycota</taxon>
        <taxon>Pezizomycotina</taxon>
        <taxon>Sordariomycetes</taxon>
        <taxon>Hypocreomycetidae</taxon>
        <taxon>Hypocreales</taxon>
        <taxon>Nectriaceae</taxon>
        <taxon>Fusarium</taxon>
        <taxon>Fusarium solani species complex</taxon>
    </lineage>
</organism>
<keyword evidence="2" id="KW-1185">Reference proteome</keyword>
<dbReference type="Proteomes" id="UP000830768">
    <property type="component" value="Chromosome 2"/>
</dbReference>
<name>A0ACD3YSS8_FUSSC</name>
<gene>
    <name evidence="1" type="ORF">LCI18_002920</name>
</gene>
<proteinExistence type="predicted"/>
<protein>
    <submittedName>
        <fullName evidence="1">Uncharacterized protein</fullName>
    </submittedName>
</protein>
<accession>A0ACD3YSS8</accession>
<evidence type="ECO:0000313" key="1">
    <source>
        <dbReference type="EMBL" id="UPK91985.1"/>
    </source>
</evidence>
<sequence length="398" mass="45207">MMEPTAGEPMKLEEDPASQQYELRLYDQRCEAGVVQHCNLCRNITRRRFPYTLNTEDSLFQASARECSVCAAVCNSLAGIRSSLQVQWNLLGLRFNACSKTPRFFASEVTLKETYRYTKFQIFTEFGQPGPEPIIGAARSIAAGSNSSQCFDLIRYWISECAQHPGCAPSSFSTRLPIRLLDILAGDGGCIKLYETREEEKDMYIALSHCWGPKGLPDEAKTTNATKDDRKRGIRIEALPKSFQDAITICHVLGVRYLWIDSLCIIQQDKDDWEKECSRMRDVYRNSYLTISVARSRDSSEGCFSSRPTKHLSTKVGSINHQGQVYDIMARESVDHYQIVGSDSHSSDFPLFSRAWTFQERLLPQRVVHYGETELIWECNTLSDCECAASRDFLAPWA</sequence>
<dbReference type="EMBL" id="CP090031">
    <property type="protein sequence ID" value="UPK91985.1"/>
    <property type="molecule type" value="Genomic_DNA"/>
</dbReference>